<proteinExistence type="predicted"/>
<dbReference type="PATRIC" id="fig|13690.10.peg.3245"/>
<sequence length="55" mass="5933">MRALIRTRTPADVVAPYPYRSHRSVADLDGLAAGAMINLFHVGKNAAAAKVSPWK</sequence>
<gene>
    <name evidence="1" type="ORF">CP98_03166</name>
</gene>
<dbReference type="RefSeq" id="WP_155276432.1">
    <property type="nucleotide sequence ID" value="NZ_JGVR01000020.1"/>
</dbReference>
<comment type="caution">
    <text evidence="1">The sequence shown here is derived from an EMBL/GenBank/DDBJ whole genome shotgun (WGS) entry which is preliminary data.</text>
</comment>
<dbReference type="Proteomes" id="UP000028534">
    <property type="component" value="Unassembled WGS sequence"/>
</dbReference>
<dbReference type="EMBL" id="JGVR01000020">
    <property type="protein sequence ID" value="KEZ17683.1"/>
    <property type="molecule type" value="Genomic_DNA"/>
</dbReference>
<evidence type="ECO:0000313" key="1">
    <source>
        <dbReference type="EMBL" id="KEZ17683.1"/>
    </source>
</evidence>
<accession>A0A084EI91</accession>
<evidence type="ECO:0000313" key="2">
    <source>
        <dbReference type="Proteomes" id="UP000028534"/>
    </source>
</evidence>
<protein>
    <submittedName>
        <fullName evidence="1">Uncharacterized protein</fullName>
    </submittedName>
</protein>
<reference evidence="1 2" key="1">
    <citation type="submission" date="2014-03" db="EMBL/GenBank/DDBJ databases">
        <title>Genome sequence of Sphingobium yanoikuyae B1.</title>
        <authorList>
            <person name="Gan H.M."/>
            <person name="Gan H.Y."/>
            <person name="Savka M.A."/>
        </authorList>
    </citation>
    <scope>NUCLEOTIDE SEQUENCE [LARGE SCALE GENOMIC DNA]</scope>
    <source>
        <strain evidence="1 2">B1</strain>
    </source>
</reference>
<organism evidence="1 2">
    <name type="scientific">Sphingobium yanoikuyae</name>
    <name type="common">Sphingomonas yanoikuyae</name>
    <dbReference type="NCBI Taxonomy" id="13690"/>
    <lineage>
        <taxon>Bacteria</taxon>
        <taxon>Pseudomonadati</taxon>
        <taxon>Pseudomonadota</taxon>
        <taxon>Alphaproteobacteria</taxon>
        <taxon>Sphingomonadales</taxon>
        <taxon>Sphingomonadaceae</taxon>
        <taxon>Sphingobium</taxon>
    </lineage>
</organism>
<dbReference type="AlphaFoldDB" id="A0A084EI91"/>
<name>A0A084EI91_SPHYA</name>